<evidence type="ECO:0000256" key="2">
    <source>
        <dbReference type="ARBA" id="ARBA00022741"/>
    </source>
</evidence>
<keyword evidence="2" id="KW-0547">Nucleotide-binding</keyword>
<feature type="compositionally biased region" description="Acidic residues" evidence="6">
    <location>
        <begin position="373"/>
        <end position="389"/>
    </location>
</feature>
<dbReference type="Gene3D" id="3.40.50.300">
    <property type="entry name" value="P-loop containing nucleotide triphosphate hydrolases"/>
    <property type="match status" value="2"/>
</dbReference>
<dbReference type="PROSITE" id="PS50014">
    <property type="entry name" value="BROMODOMAIN_2"/>
    <property type="match status" value="1"/>
</dbReference>
<dbReference type="PROSITE" id="PS00674">
    <property type="entry name" value="AAA"/>
    <property type="match status" value="1"/>
</dbReference>
<feature type="compositionally biased region" description="Basic residues" evidence="6">
    <location>
        <begin position="31"/>
        <end position="50"/>
    </location>
</feature>
<evidence type="ECO:0000256" key="5">
    <source>
        <dbReference type="PROSITE-ProRule" id="PRU00035"/>
    </source>
</evidence>
<name>A0ABR3ZUS6_9LECA</name>
<feature type="compositionally biased region" description="Basic and acidic residues" evidence="6">
    <location>
        <begin position="427"/>
        <end position="447"/>
    </location>
</feature>
<dbReference type="InterPro" id="IPR045199">
    <property type="entry name" value="ATAD2-like"/>
</dbReference>
<feature type="compositionally biased region" description="Polar residues" evidence="6">
    <location>
        <begin position="1433"/>
        <end position="1454"/>
    </location>
</feature>
<dbReference type="InterPro" id="IPR036427">
    <property type="entry name" value="Bromodomain-like_sf"/>
</dbReference>
<keyword evidence="3" id="KW-0067">ATP-binding</keyword>
<keyword evidence="9" id="KW-1185">Reference proteome</keyword>
<evidence type="ECO:0000256" key="6">
    <source>
        <dbReference type="SAM" id="MobiDB-lite"/>
    </source>
</evidence>
<feature type="compositionally biased region" description="Basic residues" evidence="6">
    <location>
        <begin position="322"/>
        <end position="333"/>
    </location>
</feature>
<evidence type="ECO:0000256" key="4">
    <source>
        <dbReference type="ARBA" id="ARBA00023117"/>
    </source>
</evidence>
<evidence type="ECO:0000313" key="8">
    <source>
        <dbReference type="EMBL" id="KAL2037349.1"/>
    </source>
</evidence>
<comment type="similarity">
    <text evidence="1">Belongs to the AAA ATPase family.</text>
</comment>
<reference evidence="8 9" key="1">
    <citation type="submission" date="2024-09" db="EMBL/GenBank/DDBJ databases">
        <title>Rethinking Asexuality: The Enigmatic Case of Functional Sexual Genes in Lepraria (Stereocaulaceae).</title>
        <authorList>
            <person name="Doellman M."/>
            <person name="Sun Y."/>
            <person name="Barcenas-Pena A."/>
            <person name="Lumbsch H.T."/>
            <person name="Grewe F."/>
        </authorList>
    </citation>
    <scope>NUCLEOTIDE SEQUENCE [LARGE SCALE GENOMIC DNA]</scope>
    <source>
        <strain evidence="8 9">Mercado 3170</strain>
    </source>
</reference>
<dbReference type="SUPFAM" id="SSF52540">
    <property type="entry name" value="P-loop containing nucleoside triphosphate hydrolases"/>
    <property type="match status" value="2"/>
</dbReference>
<proteinExistence type="inferred from homology"/>
<accession>A0ABR3ZUS6</accession>
<keyword evidence="4 5" id="KW-0103">Bromodomain</keyword>
<dbReference type="InterPro" id="IPR001487">
    <property type="entry name" value="Bromodomain"/>
</dbReference>
<feature type="domain" description="Bromo" evidence="7">
    <location>
        <begin position="1245"/>
        <end position="1287"/>
    </location>
</feature>
<feature type="compositionally biased region" description="Acidic residues" evidence="6">
    <location>
        <begin position="54"/>
        <end position="81"/>
    </location>
</feature>
<feature type="compositionally biased region" description="Basic and acidic residues" evidence="6">
    <location>
        <begin position="1420"/>
        <end position="1432"/>
    </location>
</feature>
<evidence type="ECO:0000313" key="9">
    <source>
        <dbReference type="Proteomes" id="UP001590950"/>
    </source>
</evidence>
<feature type="compositionally biased region" description="Basic and acidic residues" evidence="6">
    <location>
        <begin position="8"/>
        <end position="17"/>
    </location>
</feature>
<evidence type="ECO:0000259" key="7">
    <source>
        <dbReference type="PROSITE" id="PS50014"/>
    </source>
</evidence>
<dbReference type="Pfam" id="PF00004">
    <property type="entry name" value="AAA"/>
    <property type="match status" value="2"/>
</dbReference>
<gene>
    <name evidence="8" type="ORF">N7G274_009834</name>
</gene>
<protein>
    <recommendedName>
        <fullName evidence="7">Bromo domain-containing protein</fullName>
    </recommendedName>
</protein>
<dbReference type="Pfam" id="PF17862">
    <property type="entry name" value="AAA_lid_3"/>
    <property type="match status" value="1"/>
</dbReference>
<feature type="compositionally biased region" description="Basic and acidic residues" evidence="6">
    <location>
        <begin position="454"/>
        <end position="479"/>
    </location>
</feature>
<sequence length="1693" mass="186146">MPPKFKRKLDFDPNKSDSEDETYGTSASKTLKSKPSRSQHGKSSRKKQRRYSGDDSDEDVVEESDLSGGLSEEDIEDEEVEIGPSGRPKRKTTRNNKPILDPSDSEEFMEGLQETEAPKMKPDRPSLVVKLKMTPSNTPAPGRRSTRARSGSAGVSRPTSSHMPSSTRRSSRIAHDETEAVLALTNSGHHVDIVRPGTRSPPEGVRPTRSSKGLKKVPTSSVVYEESEGSSARTKEDLPDTVEMPGNTYRAEVAASREDLGDDGDEIQAQASGDTEDLHQEDAAEIQAENSEEVAIIPESGDDAARGEEEDDDEDPISKPARTLRRRNSKRRATSADEDRSRVGGRSTRQALRSTLGKRKTRSSQRSGLQESSDFEPGAEEGGEEDVSDSDASSGSPRKASGRNDDDDSSPGRRGPKRRKPNPRSQRASDEHDSHEEIQEELLDLRGHARSRRAAREGILFEDRPKRRQRKEVDYRILRPDAFPIEEEGEPSAATPSRRGRGGAGGAWQRTLFSTYGPFGGAGGPPPVFGGPGGIGAAAGADSDSSDDELNQRPRPTGIGGTVGMTPTTAHPAGMSLFPLPASQLHGADPLQGPSGTPANLGKIKDKSALADADPLGVDPNVNFDSVGGLQGHIDQLKEMVALPLLYPEVFQRFHVTPPRGVLFHGPPGTGKTLLARALASSVSSQGRKVTFYMRKGADALSKWVGEAERQLRLLFDEARKNQPSIIFFDEIDGLAPVRSSKQEQIHASIVSTLLALMDGMDGRGQVIVIGATNRPDSIDPALRRPGRFDREFYFPLPNTEARRTILDIHTKGWEPPLAPTFKDEIAHLTKGYGGADLRALCTEAALNAVQRRYPQIYKSNEKLQIKPETINITAKDFMISIKKMVPSSERSASSGAAPLPTQIEPLLRIPLTEIENRVAETIPQKKRLTALQEAEFEDAEDDRGIKAERMQQEFERSRVFRPRLLIRGTPGMGQQYLAGALLNHFEGLHVQAFDLPTLLSDSTRSSEAAVVQLFTEVRRHKPSVIYIPNVDVWYRTVGATVISTFVGLLRTLAPTDPVLLLGILECDDEEIDPHMMRDLFGFSRKNQFYIPRPERQSRHEYFNAIVDYVNASPIEFPEPTDRKKRNFEILIPVPPEPPKEPPALTKTELKAQKKKDRLYLNLLKQRIQPIMDQIKLKHKKFRTGVIDESQIRYLFDEEDPTIVSTDLPLEERRMDPSRPYERATNDHGEPGLVHVATGKFFYNMEIVTIEKRLSNGYYKRPKDFAADIKKLVKDAKTIDDPERIIKANELLTNVEVDTDNIGVEMPWLVAELENVYARELKREKEMVEKAKQAAAAEGRRIDTIPSNVPPADIGASMTEQSTGPIVLGEPVTNGLVQHPITPSNASQPSTLTNGFSGGLSDLSDLHGHQQSNGTSVPSRNEEDVHMSKSDDGPSTQKETQDSSIGPSAQTRPNTFPGGPHSIDQRRSIPGSLSQHSFMTPVAAGSDIRDYTNYASTTSSEKRNTGPSSGDKNTQSTAGGNPDGPDLDVYGTTLGSDSQHPDTAGHTQASQSSARPNSNPSNPSSSQGQLSQQERLSQTPAVPQFPRDGTTINSLLNDPAPDRSRALTSHRPQLIVDHAYTSNFLETIVSQTSGCSVEQLEQIYSALMSEIWKTRDDWDRGKVGRKVGEVFEETMEDIQSCQGMAAGSWELEE</sequence>
<dbReference type="Gene3D" id="1.10.8.60">
    <property type="match status" value="1"/>
</dbReference>
<dbReference type="CDD" id="cd05491">
    <property type="entry name" value="Bromo_TBP7_like"/>
    <property type="match status" value="1"/>
</dbReference>
<dbReference type="PANTHER" id="PTHR23069">
    <property type="entry name" value="AAA DOMAIN-CONTAINING"/>
    <property type="match status" value="1"/>
</dbReference>
<organism evidence="8 9">
    <name type="scientific">Stereocaulon virgatum</name>
    <dbReference type="NCBI Taxonomy" id="373712"/>
    <lineage>
        <taxon>Eukaryota</taxon>
        <taxon>Fungi</taxon>
        <taxon>Dikarya</taxon>
        <taxon>Ascomycota</taxon>
        <taxon>Pezizomycotina</taxon>
        <taxon>Lecanoromycetes</taxon>
        <taxon>OSLEUM clade</taxon>
        <taxon>Lecanoromycetidae</taxon>
        <taxon>Lecanorales</taxon>
        <taxon>Lecanorineae</taxon>
        <taxon>Stereocaulaceae</taxon>
        <taxon>Stereocaulon</taxon>
    </lineage>
</organism>
<dbReference type="InterPro" id="IPR003960">
    <property type="entry name" value="ATPase_AAA_CS"/>
</dbReference>
<evidence type="ECO:0000256" key="1">
    <source>
        <dbReference type="ARBA" id="ARBA00006914"/>
    </source>
</evidence>
<dbReference type="InterPro" id="IPR003593">
    <property type="entry name" value="AAA+_ATPase"/>
</dbReference>
<dbReference type="EMBL" id="JBEFKJ010000041">
    <property type="protein sequence ID" value="KAL2037349.1"/>
    <property type="molecule type" value="Genomic_DNA"/>
</dbReference>
<dbReference type="InterPro" id="IPR003959">
    <property type="entry name" value="ATPase_AAA_core"/>
</dbReference>
<feature type="compositionally biased region" description="Polar residues" evidence="6">
    <location>
        <begin position="1495"/>
        <end position="1519"/>
    </location>
</feature>
<dbReference type="PANTHER" id="PTHR23069:SF0">
    <property type="entry name" value="TAT-BINDING HOMOLOG 7"/>
    <property type="match status" value="1"/>
</dbReference>
<comment type="caution">
    <text evidence="8">The sequence shown here is derived from an EMBL/GenBank/DDBJ whole genome shotgun (WGS) entry which is preliminary data.</text>
</comment>
<dbReference type="Gene3D" id="1.20.920.10">
    <property type="entry name" value="Bromodomain-like"/>
    <property type="match status" value="1"/>
</dbReference>
<evidence type="ECO:0000256" key="3">
    <source>
        <dbReference type="ARBA" id="ARBA00022840"/>
    </source>
</evidence>
<feature type="compositionally biased region" description="Low complexity" evidence="6">
    <location>
        <begin position="1548"/>
        <end position="1578"/>
    </location>
</feature>
<feature type="compositionally biased region" description="Low complexity" evidence="6">
    <location>
        <begin position="139"/>
        <end position="168"/>
    </location>
</feature>
<feature type="region of interest" description="Disordered" evidence="6">
    <location>
        <begin position="1"/>
        <end position="505"/>
    </location>
</feature>
<feature type="region of interest" description="Disordered" evidence="6">
    <location>
        <begin position="1495"/>
        <end position="1605"/>
    </location>
</feature>
<dbReference type="Proteomes" id="UP001590950">
    <property type="component" value="Unassembled WGS sequence"/>
</dbReference>
<dbReference type="SUPFAM" id="SSF47370">
    <property type="entry name" value="Bromodomain"/>
    <property type="match status" value="1"/>
</dbReference>
<dbReference type="InterPro" id="IPR027417">
    <property type="entry name" value="P-loop_NTPase"/>
</dbReference>
<dbReference type="SMART" id="SM00382">
    <property type="entry name" value="AAA"/>
    <property type="match status" value="2"/>
</dbReference>
<feature type="compositionally biased region" description="Polar residues" evidence="6">
    <location>
        <begin position="1409"/>
        <end position="1419"/>
    </location>
</feature>
<dbReference type="InterPro" id="IPR041569">
    <property type="entry name" value="AAA_lid_3"/>
</dbReference>
<feature type="compositionally biased region" description="Polar residues" evidence="6">
    <location>
        <begin position="1381"/>
        <end position="1395"/>
    </location>
</feature>
<feature type="region of interest" description="Disordered" evidence="6">
    <location>
        <begin position="1364"/>
        <end position="1477"/>
    </location>
</feature>
<feature type="region of interest" description="Disordered" evidence="6">
    <location>
        <begin position="521"/>
        <end position="602"/>
    </location>
</feature>